<dbReference type="AlphaFoldDB" id="A0A7H8XFJ5"/>
<protein>
    <submittedName>
        <fullName evidence="1">Uncharacterized protein</fullName>
    </submittedName>
</protein>
<dbReference type="Proteomes" id="UP000509335">
    <property type="component" value="Chromosome"/>
</dbReference>
<dbReference type="KEGG" id="mcab:HXZ27_03685"/>
<accession>A0A7H8XFJ5</accession>
<organism evidence="1 2">
    <name type="scientific">Micromonospora carbonacea</name>
    <dbReference type="NCBI Taxonomy" id="47853"/>
    <lineage>
        <taxon>Bacteria</taxon>
        <taxon>Bacillati</taxon>
        <taxon>Actinomycetota</taxon>
        <taxon>Actinomycetes</taxon>
        <taxon>Micromonosporales</taxon>
        <taxon>Micromonosporaceae</taxon>
        <taxon>Micromonospora</taxon>
    </lineage>
</organism>
<evidence type="ECO:0000313" key="1">
    <source>
        <dbReference type="EMBL" id="QLD23430.1"/>
    </source>
</evidence>
<name>A0A7H8XFJ5_9ACTN</name>
<evidence type="ECO:0000313" key="2">
    <source>
        <dbReference type="Proteomes" id="UP000509335"/>
    </source>
</evidence>
<gene>
    <name evidence="1" type="ORF">HXZ27_03685</name>
</gene>
<proteinExistence type="predicted"/>
<reference evidence="1 2" key="1">
    <citation type="submission" date="2020-07" db="EMBL/GenBank/DDBJ databases">
        <title>A bifunctional nitrone conjugated secondary metabolite targeting the ribosome.</title>
        <authorList>
            <person name="Limbrick E.M."/>
            <person name="Graf M."/>
            <person name="Derewacz D.K."/>
            <person name="Nguyen F."/>
            <person name="Spraggins J.M."/>
            <person name="Wieland M."/>
            <person name="Ynigez-Gutierrez A.E."/>
            <person name="Reisman B.J."/>
            <person name="Zinshteyn B."/>
            <person name="McCulloch K."/>
            <person name="Iverson T.M."/>
            <person name="Green R."/>
            <person name="Wilson D.N."/>
            <person name="Bachmann B.O."/>
        </authorList>
    </citation>
    <scope>NUCLEOTIDE SEQUENCE [LARGE SCALE GENOMIC DNA]</scope>
    <source>
        <strain evidence="2">aurantiaca</strain>
    </source>
</reference>
<sequence length="84" mass="9363">MSLPILLVLMLLGRVAGAKELVVPIIFSILPITVISILVGWVSAVLLVRETSRYTGARTGYINPARVWDLLQALISDLCNFRRW</sequence>
<dbReference type="EMBL" id="CP058322">
    <property type="protein sequence ID" value="QLD23430.1"/>
    <property type="molecule type" value="Genomic_DNA"/>
</dbReference>